<evidence type="ECO:0000256" key="8">
    <source>
        <dbReference type="ARBA" id="ARBA00023136"/>
    </source>
</evidence>
<feature type="transmembrane region" description="Helical" evidence="10">
    <location>
        <begin position="355"/>
        <end position="379"/>
    </location>
</feature>
<feature type="transmembrane region" description="Helical" evidence="10">
    <location>
        <begin position="417"/>
        <end position="439"/>
    </location>
</feature>
<dbReference type="KEGG" id="dcr:108212442"/>
<dbReference type="Pfam" id="PF00999">
    <property type="entry name" value="Na_H_Exchanger"/>
    <property type="match status" value="1"/>
</dbReference>
<evidence type="ECO:0000256" key="9">
    <source>
        <dbReference type="ARBA" id="ARBA00038341"/>
    </source>
</evidence>
<name>A0A162AJA4_DAUCS</name>
<comment type="similarity">
    <text evidence="9">Belongs to the monovalent cation:proton antiporter 2 (CPA2) transporter (TC 2.A.37) family. CHX (TC 2.A.37.4) subfamily.</text>
</comment>
<feature type="transmembrane region" description="Helical" evidence="10">
    <location>
        <begin position="386"/>
        <end position="405"/>
    </location>
</feature>
<dbReference type="InterPro" id="IPR057291">
    <property type="entry name" value="CHX17_2nd"/>
</dbReference>
<organism evidence="14">
    <name type="scientific">Daucus carota subsp. sativus</name>
    <name type="common">Carrot</name>
    <dbReference type="NCBI Taxonomy" id="79200"/>
    <lineage>
        <taxon>Eukaryota</taxon>
        <taxon>Viridiplantae</taxon>
        <taxon>Streptophyta</taxon>
        <taxon>Embryophyta</taxon>
        <taxon>Tracheophyta</taxon>
        <taxon>Spermatophyta</taxon>
        <taxon>Magnoliopsida</taxon>
        <taxon>eudicotyledons</taxon>
        <taxon>Gunneridae</taxon>
        <taxon>Pentapetalae</taxon>
        <taxon>asterids</taxon>
        <taxon>campanulids</taxon>
        <taxon>Apiales</taxon>
        <taxon>Apiaceae</taxon>
        <taxon>Apioideae</taxon>
        <taxon>Scandiceae</taxon>
        <taxon>Daucinae</taxon>
        <taxon>Daucus</taxon>
        <taxon>Daucus sect. Daucus</taxon>
    </lineage>
</organism>
<dbReference type="OrthoDB" id="1938353at2759"/>
<dbReference type="GO" id="GO:0012505">
    <property type="term" value="C:endomembrane system"/>
    <property type="evidence" value="ECO:0007669"/>
    <property type="project" value="TreeGrafter"/>
</dbReference>
<accession>A0A162AJA4</accession>
<protein>
    <submittedName>
        <fullName evidence="14">Uncharacterized protein</fullName>
    </submittedName>
</protein>
<keyword evidence="6 10" id="KW-1133">Transmembrane helix</keyword>
<dbReference type="InterPro" id="IPR050794">
    <property type="entry name" value="CPA2_transporter"/>
</dbReference>
<dbReference type="Pfam" id="PF23256">
    <property type="entry name" value="CHX17_2nd"/>
    <property type="match status" value="1"/>
</dbReference>
<dbReference type="Gramene" id="KZN01731">
    <property type="protein sequence ID" value="KZN01731"/>
    <property type="gene ID" value="DCAR_010485"/>
</dbReference>
<feature type="transmembrane region" description="Helical" evidence="10">
    <location>
        <begin position="130"/>
        <end position="152"/>
    </location>
</feature>
<dbReference type="AlphaFoldDB" id="A0A162AJA4"/>
<dbReference type="GO" id="GO:0006885">
    <property type="term" value="P:regulation of pH"/>
    <property type="evidence" value="ECO:0007669"/>
    <property type="project" value="TreeGrafter"/>
</dbReference>
<dbReference type="OMA" id="ICWLAFD"/>
<dbReference type="EMBL" id="LNRQ01000003">
    <property type="protein sequence ID" value="KZN01731.1"/>
    <property type="molecule type" value="Genomic_DNA"/>
</dbReference>
<keyword evidence="3" id="KW-0633">Potassium transport</keyword>
<dbReference type="PANTHER" id="PTHR32468">
    <property type="entry name" value="CATION/H + ANTIPORTER"/>
    <property type="match status" value="1"/>
</dbReference>
<keyword evidence="4 10" id="KW-0812">Transmembrane</keyword>
<gene>
    <name evidence="14" type="ORF">DCAR_010485</name>
</gene>
<sequence length="780" mass="86587">MELPGGELCSGVLPNHIGGVWGRINDFKSLLKYDLPRLQFQLAFIYILTESFHKLFRLVHLPRIAAEIMAGILLGPTVLGNINKSLENSIFPPEGEVFLATLSRLGYIFFMFLIGVKMEPSLVKTSGRRAWVMAVITVVLPLALALIVSGYLDTILPLYRRPTVRTVIQVQTMSPFPVVALLLMDLEIVNTELGRLALTSALISDLSSTTLSTFTSFTRLGFISSTAQSKFSFFMMMQALSFTAILFVSIVFVVRPFLFKWIIKSTPEGKPVKGFYITMIAALVLLSATLSDSIGLPYHFGPFILGLCVPVGPPLGSTLVEKLDSVTSGLLAPIMATYCGLIIDLTQYADLRFQGLIFNICFGSAFVKSLVTVIAALVTQVPIKDAFALSVILNAQGIVQMASYLNNNLNMTIDRETLASTTVSVLVTSIIITIVIRFLHDFSKTYTGYQKRNLMHSTLNSELRILACVHRHDEALAAIKLLEVSNPTRESPIAAYALNLVELLGRASPLIINHSLGQKGSSSSSRTQPMIDTFTYFETQNRGLVSVQVFTAFSLPKYMHEDICSLAFDKMVSLIILPFHRKWNYQGQMILDSSMFRSINRFVLEMAPCSVGILVDRRKLRHTSPVDSAFYRVSVIFLGGDDDREALAYIKRMAYSSAVQVTVVQLLSIDDKQSENKWETILDSESLRDIKHLISTRDNIVLQQETVNDGSDTTSLIQEMQDSFDLIIVGRRHKDFRALQGLAQWSELPELGVLGDLLSSPDISKPVSVLVVQQQLVQLH</sequence>
<keyword evidence="2" id="KW-0813">Transport</keyword>
<comment type="subcellular location">
    <subcellularLocation>
        <location evidence="1">Membrane</location>
        <topology evidence="1">Multi-pass membrane protein</topology>
    </subcellularLocation>
</comment>
<evidence type="ECO:0000313" key="14">
    <source>
        <dbReference type="EMBL" id="KZN01731.1"/>
    </source>
</evidence>
<evidence type="ECO:0000256" key="6">
    <source>
        <dbReference type="ARBA" id="ARBA00022989"/>
    </source>
</evidence>
<dbReference type="Pfam" id="PF23259">
    <property type="entry name" value="CHX17_C"/>
    <property type="match status" value="1"/>
</dbReference>
<evidence type="ECO:0000259" key="11">
    <source>
        <dbReference type="Pfam" id="PF00999"/>
    </source>
</evidence>
<dbReference type="InterPro" id="IPR057290">
    <property type="entry name" value="CHX17_C"/>
</dbReference>
<feature type="domain" description="Cation/H(+) antiporter central" evidence="12">
    <location>
        <begin position="494"/>
        <end position="617"/>
    </location>
</feature>
<feature type="transmembrane region" description="Helical" evidence="10">
    <location>
        <begin position="274"/>
        <end position="290"/>
    </location>
</feature>
<evidence type="ECO:0000256" key="5">
    <source>
        <dbReference type="ARBA" id="ARBA00022958"/>
    </source>
</evidence>
<dbReference type="Gene3D" id="3.40.50.12370">
    <property type="match status" value="1"/>
</dbReference>
<reference evidence="14" key="1">
    <citation type="journal article" date="2016" name="Nat. Genet.">
        <title>A high-quality carrot genome assembly provides new insights into carotenoid accumulation and asterid genome evolution.</title>
        <authorList>
            <person name="Iorizzo M."/>
            <person name="Ellison S."/>
            <person name="Senalik D."/>
            <person name="Zeng P."/>
            <person name="Satapoomin P."/>
            <person name="Huang J."/>
            <person name="Bowman M."/>
            <person name="Iovene M."/>
            <person name="Sanseverino W."/>
            <person name="Cavagnaro P."/>
            <person name="Yildiz M."/>
            <person name="Macko-Podgorni A."/>
            <person name="Moranska E."/>
            <person name="Grzebelus E."/>
            <person name="Grzebelus D."/>
            <person name="Ashrafi H."/>
            <person name="Zheng Z."/>
            <person name="Cheng S."/>
            <person name="Spooner D."/>
            <person name="Van Deynze A."/>
            <person name="Simon P."/>
        </authorList>
    </citation>
    <scope>NUCLEOTIDE SEQUENCE [LARGE SCALE GENOMIC DNA]</scope>
    <source>
        <tissue evidence="14">Leaf</tissue>
    </source>
</reference>
<dbReference type="InterPro" id="IPR006153">
    <property type="entry name" value="Cation/H_exchanger_TM"/>
</dbReference>
<feature type="transmembrane region" description="Helical" evidence="10">
    <location>
        <begin position="97"/>
        <end position="118"/>
    </location>
</feature>
<evidence type="ECO:0000256" key="10">
    <source>
        <dbReference type="SAM" id="Phobius"/>
    </source>
</evidence>
<evidence type="ECO:0000256" key="7">
    <source>
        <dbReference type="ARBA" id="ARBA00023065"/>
    </source>
</evidence>
<evidence type="ECO:0000259" key="12">
    <source>
        <dbReference type="Pfam" id="PF23256"/>
    </source>
</evidence>
<feature type="domain" description="Cation/H(+) antiporter C-terminal" evidence="13">
    <location>
        <begin position="633"/>
        <end position="775"/>
    </location>
</feature>
<dbReference type="GO" id="GO:0016020">
    <property type="term" value="C:membrane"/>
    <property type="evidence" value="ECO:0007669"/>
    <property type="project" value="UniProtKB-SubCell"/>
</dbReference>
<dbReference type="Gene3D" id="1.20.1530.20">
    <property type="match status" value="1"/>
</dbReference>
<feature type="transmembrane region" description="Helical" evidence="10">
    <location>
        <begin position="234"/>
        <end position="254"/>
    </location>
</feature>
<keyword evidence="8 10" id="KW-0472">Membrane</keyword>
<dbReference type="GO" id="GO:1902600">
    <property type="term" value="P:proton transmembrane transport"/>
    <property type="evidence" value="ECO:0007669"/>
    <property type="project" value="InterPro"/>
</dbReference>
<evidence type="ECO:0000259" key="13">
    <source>
        <dbReference type="Pfam" id="PF23259"/>
    </source>
</evidence>
<evidence type="ECO:0000256" key="4">
    <source>
        <dbReference type="ARBA" id="ARBA00022692"/>
    </source>
</evidence>
<dbReference type="PANTHER" id="PTHR32468:SF22">
    <property type="entry name" value="CATION_H(+) ANTIPORTER 3-LIKE"/>
    <property type="match status" value="1"/>
</dbReference>
<comment type="caution">
    <text evidence="14">The sequence shown here is derived from an EMBL/GenBank/DDBJ whole genome shotgun (WGS) entry which is preliminary data.</text>
</comment>
<evidence type="ECO:0000256" key="2">
    <source>
        <dbReference type="ARBA" id="ARBA00022448"/>
    </source>
</evidence>
<proteinExistence type="inferred from homology"/>
<evidence type="ECO:0000256" key="3">
    <source>
        <dbReference type="ARBA" id="ARBA00022538"/>
    </source>
</evidence>
<evidence type="ECO:0000256" key="1">
    <source>
        <dbReference type="ARBA" id="ARBA00004141"/>
    </source>
</evidence>
<keyword evidence="5" id="KW-0630">Potassium</keyword>
<keyword evidence="7" id="KW-0406">Ion transport</keyword>
<dbReference type="InterPro" id="IPR038770">
    <property type="entry name" value="Na+/solute_symporter_sf"/>
</dbReference>
<feature type="domain" description="Cation/H+ exchanger transmembrane" evidence="11">
    <location>
        <begin position="53"/>
        <end position="439"/>
    </location>
</feature>
<dbReference type="GO" id="GO:0006813">
    <property type="term" value="P:potassium ion transport"/>
    <property type="evidence" value="ECO:0007669"/>
    <property type="project" value="UniProtKB-KW"/>
</dbReference>
<dbReference type="GO" id="GO:0015297">
    <property type="term" value="F:antiporter activity"/>
    <property type="evidence" value="ECO:0007669"/>
    <property type="project" value="InterPro"/>
</dbReference>
<feature type="transmembrane region" description="Helical" evidence="10">
    <location>
        <begin position="328"/>
        <end position="349"/>
    </location>
</feature>